<keyword evidence="3" id="KW-0472">Membrane</keyword>
<proteinExistence type="predicted"/>
<evidence type="ECO:0000313" key="6">
    <source>
        <dbReference type="Proteomes" id="UP000325577"/>
    </source>
</evidence>
<keyword evidence="3" id="KW-0812">Transmembrane</keyword>
<sequence length="698" mass="79494">MDDYAVHNVDSYDPEFGEIYRHEGGTSDTKDVGEIGIAMELLTRVEFDLAYSSEKLVNLDTLLMHVVAWENDLEGMARENDNSSDDLMEKALIFDLLSGILDSELSELDNFMGTLQTVVIDANQKISSCRHLRELFFVMEDKLHDSEESLKKSREEVLEFKMHLAKLQRTLLAFKHNDWKREWDMGLFENGQVANVDAKPRMQTVEQQRHILRMLEKSLARELDLEKKLSELKQNEEDLKLKVHLTEQVALCMEEAAEFAWGRFLEAENAAEVLMGTSKELVGRLQIVQFNLNGSVQRENDAKFKLQDCIEQLKDKETDLQKLESRIAELITDNSKVCALREEVKMLEEQLKDSEFRLRNANASNEASQDQLREMDNVIESLKENIYIAESRAESAEAKIAQLTDTNLEVTEELGFLKNNNESNTKKVSLFEKQLRELEIQLQHARASSEASQEQQNMLYSAIWDMETLIEELKIKVSKAEIKTENAEEQCVTLTESNLELDKELRFLRARMECLETSLQQANDEKVESAKDVSIRTKLIMDLVMQLAMERERIQKQLYSLTVENKILVEKLQKTKSDTFVSINENGGADDNKFISSKHNSTNATSTEASEEAAKESSSKSFQVDESSKDAAACETDQVGSSSANNDPNVVAEVEAERVVEAGQPNRMCVFMAILVLLVSVLSTYLFNKKPKLLDVDG</sequence>
<keyword evidence="6" id="KW-1185">Reference proteome</keyword>
<accession>A0A5J5ASZ1</accession>
<dbReference type="PANTHER" id="PTHR35705:SF2">
    <property type="entry name" value="WPP DOMAIN-INTERACTING TAIL-ANCHORED PROTEIN 2"/>
    <property type="match status" value="1"/>
</dbReference>
<dbReference type="PANTHER" id="PTHR35705">
    <property type="entry name" value="WPP DOMAIN-INTERACTING TAIL-ANCHORED PROTEIN 1"/>
    <property type="match status" value="1"/>
</dbReference>
<dbReference type="OrthoDB" id="1936068at2759"/>
<evidence type="ECO:0000256" key="1">
    <source>
        <dbReference type="SAM" id="Coils"/>
    </source>
</evidence>
<feature type="region of interest" description="Disordered" evidence="2">
    <location>
        <begin position="591"/>
        <end position="627"/>
    </location>
</feature>
<dbReference type="EMBL" id="CM018042">
    <property type="protein sequence ID" value="KAA8532832.1"/>
    <property type="molecule type" value="Genomic_DNA"/>
</dbReference>
<evidence type="ECO:0000259" key="4">
    <source>
        <dbReference type="Pfam" id="PF26581"/>
    </source>
</evidence>
<dbReference type="Proteomes" id="UP000325577">
    <property type="component" value="Linkage Group LG19"/>
</dbReference>
<protein>
    <recommendedName>
        <fullName evidence="4">WIT1/2 N-terminal helical bundle domain-containing protein</fullName>
    </recommendedName>
</protein>
<keyword evidence="3" id="KW-1133">Transmembrane helix</keyword>
<evidence type="ECO:0000313" key="5">
    <source>
        <dbReference type="EMBL" id="KAA8532832.1"/>
    </source>
</evidence>
<reference evidence="5 6" key="1">
    <citation type="submission" date="2019-09" db="EMBL/GenBank/DDBJ databases">
        <title>A chromosome-level genome assembly of the Chinese tupelo Nyssa sinensis.</title>
        <authorList>
            <person name="Yang X."/>
            <person name="Kang M."/>
            <person name="Yang Y."/>
            <person name="Xiong H."/>
            <person name="Wang M."/>
            <person name="Zhang Z."/>
            <person name="Wang Z."/>
            <person name="Wu H."/>
            <person name="Ma T."/>
            <person name="Liu J."/>
            <person name="Xi Z."/>
        </authorList>
    </citation>
    <scope>NUCLEOTIDE SEQUENCE [LARGE SCALE GENOMIC DNA]</scope>
    <source>
        <strain evidence="5">J267</strain>
        <tissue evidence="5">Leaf</tissue>
    </source>
</reference>
<evidence type="ECO:0000256" key="2">
    <source>
        <dbReference type="SAM" id="MobiDB-lite"/>
    </source>
</evidence>
<feature type="coiled-coil region" evidence="1">
    <location>
        <begin position="215"/>
        <end position="249"/>
    </location>
</feature>
<dbReference type="InterPro" id="IPR039976">
    <property type="entry name" value="WIT1/WIT2"/>
</dbReference>
<name>A0A5J5ASZ1_9ASTE</name>
<feature type="domain" description="WIT1/2 N-terminal helical bundle" evidence="4">
    <location>
        <begin position="37"/>
        <end position="174"/>
    </location>
</feature>
<gene>
    <name evidence="5" type="ORF">F0562_033051</name>
</gene>
<feature type="transmembrane region" description="Helical" evidence="3">
    <location>
        <begin position="670"/>
        <end position="687"/>
    </location>
</feature>
<evidence type="ECO:0000256" key="3">
    <source>
        <dbReference type="SAM" id="Phobius"/>
    </source>
</evidence>
<dbReference type="SUPFAM" id="SSF57997">
    <property type="entry name" value="Tropomyosin"/>
    <property type="match status" value="1"/>
</dbReference>
<dbReference type="AlphaFoldDB" id="A0A5J5ASZ1"/>
<organism evidence="5 6">
    <name type="scientific">Nyssa sinensis</name>
    <dbReference type="NCBI Taxonomy" id="561372"/>
    <lineage>
        <taxon>Eukaryota</taxon>
        <taxon>Viridiplantae</taxon>
        <taxon>Streptophyta</taxon>
        <taxon>Embryophyta</taxon>
        <taxon>Tracheophyta</taxon>
        <taxon>Spermatophyta</taxon>
        <taxon>Magnoliopsida</taxon>
        <taxon>eudicotyledons</taxon>
        <taxon>Gunneridae</taxon>
        <taxon>Pentapetalae</taxon>
        <taxon>asterids</taxon>
        <taxon>Cornales</taxon>
        <taxon>Nyssaceae</taxon>
        <taxon>Nyssa</taxon>
    </lineage>
</organism>
<keyword evidence="1" id="KW-0175">Coiled coil</keyword>
<dbReference type="Pfam" id="PF26581">
    <property type="entry name" value="WIT1_2_N"/>
    <property type="match status" value="1"/>
</dbReference>
<feature type="coiled-coil region" evidence="1">
    <location>
        <begin position="306"/>
        <end position="532"/>
    </location>
</feature>
<dbReference type="InterPro" id="IPR058610">
    <property type="entry name" value="WIT1_2_N"/>
</dbReference>